<keyword evidence="2 6" id="KW-0812">Transmembrane</keyword>
<feature type="region of interest" description="Disordered" evidence="5">
    <location>
        <begin position="1"/>
        <end position="52"/>
    </location>
</feature>
<proteinExistence type="predicted"/>
<dbReference type="Proteomes" id="UP000317650">
    <property type="component" value="Chromosome 7"/>
</dbReference>
<feature type="compositionally biased region" description="Basic and acidic residues" evidence="5">
    <location>
        <begin position="1"/>
        <end position="11"/>
    </location>
</feature>
<dbReference type="Pfam" id="PF03168">
    <property type="entry name" value="LEA_2"/>
    <property type="match status" value="1"/>
</dbReference>
<sequence length="246" mass="27223">MAEQQRIHPVDVEAPLPSAPPAPPSLAALEKSDSTGERPTIPVAPSRPPKKRRSFCRCCCRCLCCTLLAIVLLVAATAGVLYVVFDPKIPKYSVDRIRVSGFSFRKDMTVDATFDVTVNARNPNKEIGIYYRDGSDLSAWYAGERLCTGSFPAFYQGHRNTTVLHVLLTGETRMGSELLAELQQQQQQTGMIPLTVGGDVPVSVRVGKMKLWKMTFQIRCNLVVNSLITSDDISVRSNSCQFKLKR</sequence>
<dbReference type="GO" id="GO:0098542">
    <property type="term" value="P:defense response to other organism"/>
    <property type="evidence" value="ECO:0007669"/>
    <property type="project" value="InterPro"/>
</dbReference>
<dbReference type="PANTHER" id="PTHR31234">
    <property type="entry name" value="LATE EMBRYOGENESIS ABUNDANT (LEA) HYDROXYPROLINE-RICH GLYCOPROTEIN FAMILY"/>
    <property type="match status" value="1"/>
</dbReference>
<evidence type="ECO:0000313" key="9">
    <source>
        <dbReference type="Proteomes" id="UP000317650"/>
    </source>
</evidence>
<organism evidence="8 9">
    <name type="scientific">Musa balbisiana</name>
    <name type="common">Banana</name>
    <dbReference type="NCBI Taxonomy" id="52838"/>
    <lineage>
        <taxon>Eukaryota</taxon>
        <taxon>Viridiplantae</taxon>
        <taxon>Streptophyta</taxon>
        <taxon>Embryophyta</taxon>
        <taxon>Tracheophyta</taxon>
        <taxon>Spermatophyta</taxon>
        <taxon>Magnoliopsida</taxon>
        <taxon>Liliopsida</taxon>
        <taxon>Zingiberales</taxon>
        <taxon>Musaceae</taxon>
        <taxon>Musa</taxon>
    </lineage>
</organism>
<dbReference type="GO" id="GO:0005886">
    <property type="term" value="C:plasma membrane"/>
    <property type="evidence" value="ECO:0007669"/>
    <property type="project" value="TreeGrafter"/>
</dbReference>
<accession>A0A4S8JEB8</accession>
<keyword evidence="9" id="KW-1185">Reference proteome</keyword>
<evidence type="ECO:0000256" key="6">
    <source>
        <dbReference type="SAM" id="Phobius"/>
    </source>
</evidence>
<dbReference type="STRING" id="52838.A0A4S8JEB8"/>
<evidence type="ECO:0000256" key="3">
    <source>
        <dbReference type="ARBA" id="ARBA00022989"/>
    </source>
</evidence>
<gene>
    <name evidence="8" type="ORF">C4D60_Mb07t10420</name>
</gene>
<evidence type="ECO:0000256" key="5">
    <source>
        <dbReference type="SAM" id="MobiDB-lite"/>
    </source>
</evidence>
<reference evidence="8 9" key="1">
    <citation type="journal article" date="2019" name="Nat. Plants">
        <title>Genome sequencing of Musa balbisiana reveals subgenome evolution and function divergence in polyploid bananas.</title>
        <authorList>
            <person name="Yao X."/>
        </authorList>
    </citation>
    <scope>NUCLEOTIDE SEQUENCE [LARGE SCALE GENOMIC DNA]</scope>
    <source>
        <strain evidence="9">cv. DH-PKW</strain>
        <tissue evidence="8">Leaves</tissue>
    </source>
</reference>
<comment type="subcellular location">
    <subcellularLocation>
        <location evidence="1">Membrane</location>
        <topology evidence="1">Single-pass membrane protein</topology>
    </subcellularLocation>
</comment>
<protein>
    <recommendedName>
        <fullName evidence="7">Late embryogenesis abundant protein LEA-2 subgroup domain-containing protein</fullName>
    </recommendedName>
</protein>
<evidence type="ECO:0000259" key="7">
    <source>
        <dbReference type="Pfam" id="PF03168"/>
    </source>
</evidence>
<dbReference type="PANTHER" id="PTHR31234:SF72">
    <property type="entry name" value="NDR1_HIN1-LIKE PROTEIN 6"/>
    <property type="match status" value="1"/>
</dbReference>
<dbReference type="EMBL" id="PYDT01000005">
    <property type="protein sequence ID" value="THU60227.1"/>
    <property type="molecule type" value="Genomic_DNA"/>
</dbReference>
<comment type="caution">
    <text evidence="8">The sequence shown here is derived from an EMBL/GenBank/DDBJ whole genome shotgun (WGS) entry which is preliminary data.</text>
</comment>
<dbReference type="InterPro" id="IPR004864">
    <property type="entry name" value="LEA_2"/>
</dbReference>
<evidence type="ECO:0000256" key="1">
    <source>
        <dbReference type="ARBA" id="ARBA00004167"/>
    </source>
</evidence>
<keyword evidence="4 6" id="KW-0472">Membrane</keyword>
<dbReference type="AlphaFoldDB" id="A0A4S8JEB8"/>
<name>A0A4S8JEB8_MUSBA</name>
<evidence type="ECO:0000313" key="8">
    <source>
        <dbReference type="EMBL" id="THU60227.1"/>
    </source>
</evidence>
<keyword evidence="3 6" id="KW-1133">Transmembrane helix</keyword>
<dbReference type="InterPro" id="IPR044839">
    <property type="entry name" value="NDR1-like"/>
</dbReference>
<evidence type="ECO:0000256" key="2">
    <source>
        <dbReference type="ARBA" id="ARBA00022692"/>
    </source>
</evidence>
<feature type="domain" description="Late embryogenesis abundant protein LEA-2 subgroup" evidence="7">
    <location>
        <begin position="117"/>
        <end position="208"/>
    </location>
</feature>
<feature type="transmembrane region" description="Helical" evidence="6">
    <location>
        <begin position="58"/>
        <end position="85"/>
    </location>
</feature>
<evidence type="ECO:0000256" key="4">
    <source>
        <dbReference type="ARBA" id="ARBA00023136"/>
    </source>
</evidence>